<dbReference type="Pfam" id="PF12867">
    <property type="entry name" value="DinB_2"/>
    <property type="match status" value="1"/>
</dbReference>
<organism evidence="2 3">
    <name type="scientific">Niastella populi</name>
    <dbReference type="NCBI Taxonomy" id="550983"/>
    <lineage>
        <taxon>Bacteria</taxon>
        <taxon>Pseudomonadati</taxon>
        <taxon>Bacteroidota</taxon>
        <taxon>Chitinophagia</taxon>
        <taxon>Chitinophagales</taxon>
        <taxon>Chitinophagaceae</taxon>
        <taxon>Niastella</taxon>
    </lineage>
</organism>
<comment type="caution">
    <text evidence="2">The sequence shown here is derived from an EMBL/GenBank/DDBJ whole genome shotgun (WGS) entry which is preliminary data.</text>
</comment>
<dbReference type="AlphaFoldDB" id="A0A1V9FJX0"/>
<keyword evidence="3" id="KW-1185">Reference proteome</keyword>
<dbReference type="SUPFAM" id="SSF109854">
    <property type="entry name" value="DinB/YfiT-like putative metalloenzymes"/>
    <property type="match status" value="1"/>
</dbReference>
<sequence length="160" mass="17779">MEFEAATNAIIEKVAALSQSEINKVPFSGSWTAAQVIEHLCKSDQAMIQALNGPVQPTSRPPDEMVDNLRNIFLDFSTKLPSPDFIIPSNETFDKENLIGTFKAGRAEIGKAIQTLNLTETVHMPIFGKPTRLEILTFVIFHTMRHTNQVKNITEKLAAV</sequence>
<evidence type="ECO:0000313" key="2">
    <source>
        <dbReference type="EMBL" id="OQP58673.1"/>
    </source>
</evidence>
<dbReference type="InterPro" id="IPR034660">
    <property type="entry name" value="DinB/YfiT-like"/>
</dbReference>
<evidence type="ECO:0000313" key="3">
    <source>
        <dbReference type="Proteomes" id="UP000192276"/>
    </source>
</evidence>
<gene>
    <name evidence="2" type="ORF">A4R26_02745</name>
</gene>
<dbReference type="Proteomes" id="UP000192276">
    <property type="component" value="Unassembled WGS sequence"/>
</dbReference>
<name>A0A1V9FJX0_9BACT</name>
<dbReference type="Gene3D" id="1.20.120.450">
    <property type="entry name" value="dinb family like domain"/>
    <property type="match status" value="1"/>
</dbReference>
<protein>
    <recommendedName>
        <fullName evidence="1">DinB-like domain-containing protein</fullName>
    </recommendedName>
</protein>
<evidence type="ECO:0000259" key="1">
    <source>
        <dbReference type="Pfam" id="PF12867"/>
    </source>
</evidence>
<reference evidence="3" key="1">
    <citation type="submission" date="2016-04" db="EMBL/GenBank/DDBJ databases">
        <authorList>
            <person name="Chen L."/>
            <person name="Zhuang W."/>
            <person name="Wang G."/>
        </authorList>
    </citation>
    <scope>NUCLEOTIDE SEQUENCE [LARGE SCALE GENOMIC DNA]</scope>
    <source>
        <strain evidence="3">208</strain>
    </source>
</reference>
<accession>A0A1V9FJX0</accession>
<feature type="domain" description="DinB-like" evidence="1">
    <location>
        <begin position="3"/>
        <end position="150"/>
    </location>
</feature>
<dbReference type="InterPro" id="IPR024775">
    <property type="entry name" value="DinB-like"/>
</dbReference>
<dbReference type="EMBL" id="LWBP01000188">
    <property type="protein sequence ID" value="OQP58673.1"/>
    <property type="molecule type" value="Genomic_DNA"/>
</dbReference>
<proteinExistence type="predicted"/>
<dbReference type="STRING" id="550983.A4R26_02745"/>